<gene>
    <name evidence="1" type="ORF">LV84_01261</name>
</gene>
<proteinExistence type="predicted"/>
<sequence length="45" mass="5051">MVKTSILSASDTRYHSSSLIRKENKATDMIADIQITLSFLYSNEA</sequence>
<accession>A0A2W7RGD9</accession>
<protein>
    <submittedName>
        <fullName evidence="1">Uncharacterized protein</fullName>
    </submittedName>
</protein>
<comment type="caution">
    <text evidence="1">The sequence shown here is derived from an EMBL/GenBank/DDBJ whole genome shotgun (WGS) entry which is preliminary data.</text>
</comment>
<reference evidence="1 2" key="1">
    <citation type="submission" date="2018-06" db="EMBL/GenBank/DDBJ databases">
        <title>Genomic Encyclopedia of Archaeal and Bacterial Type Strains, Phase II (KMG-II): from individual species to whole genera.</title>
        <authorList>
            <person name="Goeker M."/>
        </authorList>
    </citation>
    <scope>NUCLEOTIDE SEQUENCE [LARGE SCALE GENOMIC DNA]</scope>
    <source>
        <strain evidence="1 2">DSM 22686</strain>
    </source>
</reference>
<dbReference type="Proteomes" id="UP000249115">
    <property type="component" value="Unassembled WGS sequence"/>
</dbReference>
<dbReference type="AlphaFoldDB" id="A0A2W7RGD9"/>
<dbReference type="EMBL" id="QKZU01000004">
    <property type="protein sequence ID" value="PZX59231.1"/>
    <property type="molecule type" value="Genomic_DNA"/>
</dbReference>
<evidence type="ECO:0000313" key="2">
    <source>
        <dbReference type="Proteomes" id="UP000249115"/>
    </source>
</evidence>
<name>A0A2W7RGD9_9BACT</name>
<evidence type="ECO:0000313" key="1">
    <source>
        <dbReference type="EMBL" id="PZX59231.1"/>
    </source>
</evidence>
<organism evidence="1 2">
    <name type="scientific">Algoriphagus ratkowskyi</name>
    <dbReference type="NCBI Taxonomy" id="57028"/>
    <lineage>
        <taxon>Bacteria</taxon>
        <taxon>Pseudomonadati</taxon>
        <taxon>Bacteroidota</taxon>
        <taxon>Cytophagia</taxon>
        <taxon>Cytophagales</taxon>
        <taxon>Cyclobacteriaceae</taxon>
        <taxon>Algoriphagus</taxon>
    </lineage>
</organism>